<evidence type="ECO:0000313" key="6">
    <source>
        <dbReference type="Proteomes" id="UP001595528"/>
    </source>
</evidence>
<dbReference type="InterPro" id="IPR036737">
    <property type="entry name" value="OmpA-like_sf"/>
</dbReference>
<dbReference type="Pfam" id="PF00691">
    <property type="entry name" value="OmpA"/>
    <property type="match status" value="1"/>
</dbReference>
<proteinExistence type="predicted"/>
<feature type="compositionally biased region" description="Low complexity" evidence="2">
    <location>
        <begin position="258"/>
        <end position="285"/>
    </location>
</feature>
<feature type="chain" id="PRO_5047263588" evidence="3">
    <location>
        <begin position="28"/>
        <end position="484"/>
    </location>
</feature>
<comment type="caution">
    <text evidence="5">The sequence shown here is derived from an EMBL/GenBank/DDBJ whole genome shotgun (WGS) entry which is preliminary data.</text>
</comment>
<gene>
    <name evidence="5" type="ORF">ACFOGJ_23795</name>
</gene>
<feature type="compositionally biased region" description="Low complexity" evidence="2">
    <location>
        <begin position="298"/>
        <end position="316"/>
    </location>
</feature>
<feature type="signal peptide" evidence="3">
    <location>
        <begin position="1"/>
        <end position="27"/>
    </location>
</feature>
<evidence type="ECO:0000256" key="1">
    <source>
        <dbReference type="PROSITE-ProRule" id="PRU00473"/>
    </source>
</evidence>
<evidence type="ECO:0000256" key="3">
    <source>
        <dbReference type="SAM" id="SignalP"/>
    </source>
</evidence>
<reference evidence="6" key="1">
    <citation type="journal article" date="2019" name="Int. J. Syst. Evol. Microbiol.">
        <title>The Global Catalogue of Microorganisms (GCM) 10K type strain sequencing project: providing services to taxonomists for standard genome sequencing and annotation.</title>
        <authorList>
            <consortium name="The Broad Institute Genomics Platform"/>
            <consortium name="The Broad Institute Genome Sequencing Center for Infectious Disease"/>
            <person name="Wu L."/>
            <person name="Ma J."/>
        </authorList>
    </citation>
    <scope>NUCLEOTIDE SEQUENCE [LARGE SCALE GENOMIC DNA]</scope>
    <source>
        <strain evidence="6">KCTC 42964</strain>
    </source>
</reference>
<dbReference type="SUPFAM" id="SSF103088">
    <property type="entry name" value="OmpA-like"/>
    <property type="match status" value="1"/>
</dbReference>
<name>A0ABV7L7G3_9PROT</name>
<organism evidence="5 6">
    <name type="scientific">Marinibaculum pumilum</name>
    <dbReference type="NCBI Taxonomy" id="1766165"/>
    <lineage>
        <taxon>Bacteria</taxon>
        <taxon>Pseudomonadati</taxon>
        <taxon>Pseudomonadota</taxon>
        <taxon>Alphaproteobacteria</taxon>
        <taxon>Rhodospirillales</taxon>
        <taxon>Rhodospirillaceae</taxon>
        <taxon>Marinibaculum</taxon>
    </lineage>
</organism>
<dbReference type="Proteomes" id="UP001595528">
    <property type="component" value="Unassembled WGS sequence"/>
</dbReference>
<feature type="compositionally biased region" description="Pro residues" evidence="2">
    <location>
        <begin position="286"/>
        <end position="297"/>
    </location>
</feature>
<feature type="domain" description="OmpA-like" evidence="4">
    <location>
        <begin position="376"/>
        <end position="484"/>
    </location>
</feature>
<keyword evidence="6" id="KW-1185">Reference proteome</keyword>
<evidence type="ECO:0000313" key="5">
    <source>
        <dbReference type="EMBL" id="MFC3230295.1"/>
    </source>
</evidence>
<dbReference type="Gene3D" id="3.30.1330.60">
    <property type="entry name" value="OmpA-like domain"/>
    <property type="match status" value="1"/>
</dbReference>
<accession>A0ABV7L7G3</accession>
<feature type="compositionally biased region" description="Polar residues" evidence="2">
    <location>
        <begin position="317"/>
        <end position="327"/>
    </location>
</feature>
<protein>
    <submittedName>
        <fullName evidence="5">OmpA family protein</fullName>
    </submittedName>
</protein>
<feature type="region of interest" description="Disordered" evidence="2">
    <location>
        <begin position="112"/>
        <end position="384"/>
    </location>
</feature>
<keyword evidence="3" id="KW-0732">Signal</keyword>
<evidence type="ECO:0000259" key="4">
    <source>
        <dbReference type="PROSITE" id="PS51123"/>
    </source>
</evidence>
<dbReference type="InterPro" id="IPR006665">
    <property type="entry name" value="OmpA-like"/>
</dbReference>
<dbReference type="EMBL" id="JBHRTR010000037">
    <property type="protein sequence ID" value="MFC3230295.1"/>
    <property type="molecule type" value="Genomic_DNA"/>
</dbReference>
<evidence type="ECO:0000256" key="2">
    <source>
        <dbReference type="SAM" id="MobiDB-lite"/>
    </source>
</evidence>
<feature type="compositionally biased region" description="Low complexity" evidence="2">
    <location>
        <begin position="343"/>
        <end position="370"/>
    </location>
</feature>
<dbReference type="RefSeq" id="WP_379905333.1">
    <property type="nucleotide sequence ID" value="NZ_JBHRTR010000037.1"/>
</dbReference>
<dbReference type="PROSITE" id="PS51123">
    <property type="entry name" value="OMPA_2"/>
    <property type="match status" value="1"/>
</dbReference>
<feature type="compositionally biased region" description="Low complexity" evidence="2">
    <location>
        <begin position="205"/>
        <end position="246"/>
    </location>
</feature>
<feature type="compositionally biased region" description="Low complexity" evidence="2">
    <location>
        <begin position="157"/>
        <end position="188"/>
    </location>
</feature>
<keyword evidence="1" id="KW-0472">Membrane</keyword>
<sequence>MASGRRHRIGLAAAVAAPALLVFLALAQPSAAQQAYGDGPLVLRPPAGAIAGRAPVAGQTVSAGGNVIVNLNAIGGGAPQAGATPYGSSYGGAVQVRPAYVGSAPGNYYNRPPLPGEVPLRDEDPIVLRPPGPDGYGSMQTASRPVLRPPVERQELPPRTAATARTATATRTTTTARTAPATTAVARPAPSPPKQAEPQQTETRQAASQPAPKPAASTQTAARSSDSNSSDSNSSDSGSSDSGSSGPALRSTVRNQPAPAATSTAAASAASGTDSGTRTAAATPAPATPAPATPTPAPATSEPAAASGDSMAAASGTQSGSSVTLPATSAPAREPPKVPEPPSSATAATSAPQPAAPPAASQQTARATAPDRTLPAVPQGDAETVTIDFPAGDAVLGKSGEEKLAALASSMKSSDDRLQIRAYANAPDSGSSSSARRLSLSRALSVRSYLIDQGIRSTRIDVRALGDTGSGALDRVDVSVSGRS</sequence>